<dbReference type="SUPFAM" id="SSF52540">
    <property type="entry name" value="P-loop containing nucleoside triphosphate hydrolases"/>
    <property type="match status" value="1"/>
</dbReference>
<dbReference type="Pfam" id="PF00005">
    <property type="entry name" value="ABC_tran"/>
    <property type="match status" value="1"/>
</dbReference>
<dbReference type="CDD" id="cd03235">
    <property type="entry name" value="ABC_Metallic_Cations"/>
    <property type="match status" value="1"/>
</dbReference>
<dbReference type="InterPro" id="IPR003439">
    <property type="entry name" value="ABC_transporter-like_ATP-bd"/>
</dbReference>
<sequence>MLPVLSVEGLSASYRKNKVLDSVGFDVGPGTMTSIVGPNGAGKSTLLKVMLELHPRLAGKVSYWGAPYPQAKSRIGYVPQRGSVDWDFPTHALDVVLMGLYGKIGWLKWPKRAHREKAMEALAEMGMADYASRQISQLSGGQQQRVFLARALVMDADLYFLDEPLAGVDAATERAIMTTLNLLKSRGRTVLVVHHDLQTVEDYFDHVLLLNRTVIAHGPTEEIFTENNIYRTYGGTLRWRGAKSG</sequence>
<keyword evidence="3" id="KW-0547">Nucleotide-binding</keyword>
<evidence type="ECO:0000256" key="4">
    <source>
        <dbReference type="ARBA" id="ARBA00022840"/>
    </source>
</evidence>
<reference evidence="7" key="1">
    <citation type="journal article" date="2019" name="Int. J. Syst. Evol. Microbiol.">
        <title>The Global Catalogue of Microorganisms (GCM) 10K type strain sequencing project: providing services to taxonomists for standard genome sequencing and annotation.</title>
        <authorList>
            <consortium name="The Broad Institute Genomics Platform"/>
            <consortium name="The Broad Institute Genome Sequencing Center for Infectious Disease"/>
            <person name="Wu L."/>
            <person name="Ma J."/>
        </authorList>
    </citation>
    <scope>NUCLEOTIDE SEQUENCE [LARGE SCALE GENOMIC DNA]</scope>
    <source>
        <strain evidence="7">KCTC 12907</strain>
    </source>
</reference>
<protein>
    <submittedName>
        <fullName evidence="6">Metal ABC transporter ATP-binding protein</fullName>
    </submittedName>
</protein>
<evidence type="ECO:0000256" key="2">
    <source>
        <dbReference type="ARBA" id="ARBA00022448"/>
    </source>
</evidence>
<keyword evidence="4 6" id="KW-0067">ATP-binding</keyword>
<dbReference type="InterPro" id="IPR017871">
    <property type="entry name" value="ABC_transporter-like_CS"/>
</dbReference>
<dbReference type="PROSITE" id="PS50893">
    <property type="entry name" value="ABC_TRANSPORTER_2"/>
    <property type="match status" value="1"/>
</dbReference>
<evidence type="ECO:0000259" key="5">
    <source>
        <dbReference type="PROSITE" id="PS50893"/>
    </source>
</evidence>
<organism evidence="6 7">
    <name type="scientific">Cohnella cellulosilytica</name>
    <dbReference type="NCBI Taxonomy" id="986710"/>
    <lineage>
        <taxon>Bacteria</taxon>
        <taxon>Bacillati</taxon>
        <taxon>Bacillota</taxon>
        <taxon>Bacilli</taxon>
        <taxon>Bacillales</taxon>
        <taxon>Paenibacillaceae</taxon>
        <taxon>Cohnella</taxon>
    </lineage>
</organism>
<accession>A0ABW2FB50</accession>
<dbReference type="PANTHER" id="PTHR42734">
    <property type="entry name" value="METAL TRANSPORT SYSTEM ATP-BINDING PROTEIN TM_0124-RELATED"/>
    <property type="match status" value="1"/>
</dbReference>
<dbReference type="Gene3D" id="3.40.50.300">
    <property type="entry name" value="P-loop containing nucleotide triphosphate hydrolases"/>
    <property type="match status" value="1"/>
</dbReference>
<comment type="caution">
    <text evidence="6">The sequence shown here is derived from an EMBL/GenBank/DDBJ whole genome shotgun (WGS) entry which is preliminary data.</text>
</comment>
<dbReference type="InterPro" id="IPR027417">
    <property type="entry name" value="P-loop_NTPase"/>
</dbReference>
<dbReference type="SMART" id="SM00382">
    <property type="entry name" value="AAA"/>
    <property type="match status" value="1"/>
</dbReference>
<keyword evidence="7" id="KW-1185">Reference proteome</keyword>
<evidence type="ECO:0000313" key="6">
    <source>
        <dbReference type="EMBL" id="MFC7150288.1"/>
    </source>
</evidence>
<evidence type="ECO:0000256" key="3">
    <source>
        <dbReference type="ARBA" id="ARBA00022741"/>
    </source>
</evidence>
<gene>
    <name evidence="6" type="ORF">ACFQMJ_17305</name>
</gene>
<evidence type="ECO:0000256" key="1">
    <source>
        <dbReference type="ARBA" id="ARBA00005417"/>
    </source>
</evidence>
<dbReference type="GO" id="GO:0005524">
    <property type="term" value="F:ATP binding"/>
    <property type="evidence" value="ECO:0007669"/>
    <property type="project" value="UniProtKB-KW"/>
</dbReference>
<feature type="domain" description="ABC transporter" evidence="5">
    <location>
        <begin position="5"/>
        <end position="237"/>
    </location>
</feature>
<dbReference type="PROSITE" id="PS00211">
    <property type="entry name" value="ABC_TRANSPORTER_1"/>
    <property type="match status" value="1"/>
</dbReference>
<keyword evidence="2" id="KW-0813">Transport</keyword>
<evidence type="ECO:0000313" key="7">
    <source>
        <dbReference type="Proteomes" id="UP001596378"/>
    </source>
</evidence>
<dbReference type="Proteomes" id="UP001596378">
    <property type="component" value="Unassembled WGS sequence"/>
</dbReference>
<dbReference type="InterPro" id="IPR050153">
    <property type="entry name" value="Metal_Ion_Import_ABC"/>
</dbReference>
<dbReference type="RefSeq" id="WP_378045823.1">
    <property type="nucleotide sequence ID" value="NZ_JBHMDN010000008.1"/>
</dbReference>
<proteinExistence type="inferred from homology"/>
<name>A0ABW2FB50_9BACL</name>
<comment type="similarity">
    <text evidence="1">Belongs to the ABC transporter superfamily.</text>
</comment>
<dbReference type="PANTHER" id="PTHR42734:SF5">
    <property type="entry name" value="IRON TRANSPORT SYSTEM ATP-BINDING PROTEIN HI_0361-RELATED"/>
    <property type="match status" value="1"/>
</dbReference>
<dbReference type="InterPro" id="IPR003593">
    <property type="entry name" value="AAA+_ATPase"/>
</dbReference>
<dbReference type="EMBL" id="JBHTAI010000010">
    <property type="protein sequence ID" value="MFC7150288.1"/>
    <property type="molecule type" value="Genomic_DNA"/>
</dbReference>